<comment type="caution">
    <text evidence="2">The sequence shown here is derived from an EMBL/GenBank/DDBJ whole genome shotgun (WGS) entry which is preliminary data.</text>
</comment>
<keyword evidence="3" id="KW-1185">Reference proteome</keyword>
<evidence type="ECO:0000313" key="2">
    <source>
        <dbReference type="EMBL" id="TFY60784.1"/>
    </source>
</evidence>
<evidence type="ECO:0000313" key="3">
    <source>
        <dbReference type="Proteomes" id="UP000298327"/>
    </source>
</evidence>
<dbReference type="Proteomes" id="UP000298327">
    <property type="component" value="Unassembled WGS sequence"/>
</dbReference>
<evidence type="ECO:0000256" key="1">
    <source>
        <dbReference type="SAM" id="MobiDB-lite"/>
    </source>
</evidence>
<accession>A0A4Y9YE19</accession>
<feature type="compositionally biased region" description="Basic and acidic residues" evidence="1">
    <location>
        <begin position="51"/>
        <end position="64"/>
    </location>
</feature>
<protein>
    <submittedName>
        <fullName evidence="2">Uncharacterized protein</fullName>
    </submittedName>
</protein>
<feature type="region of interest" description="Disordered" evidence="1">
    <location>
        <begin position="1"/>
        <end position="95"/>
    </location>
</feature>
<feature type="compositionally biased region" description="Low complexity" evidence="1">
    <location>
        <begin position="72"/>
        <end position="88"/>
    </location>
</feature>
<name>A0A4Y9YE19_9AGAM</name>
<proteinExistence type="predicted"/>
<organism evidence="2 3">
    <name type="scientific">Dentipellis fragilis</name>
    <dbReference type="NCBI Taxonomy" id="205917"/>
    <lineage>
        <taxon>Eukaryota</taxon>
        <taxon>Fungi</taxon>
        <taxon>Dikarya</taxon>
        <taxon>Basidiomycota</taxon>
        <taxon>Agaricomycotina</taxon>
        <taxon>Agaricomycetes</taxon>
        <taxon>Russulales</taxon>
        <taxon>Hericiaceae</taxon>
        <taxon>Dentipellis</taxon>
    </lineage>
</organism>
<sequence>MAHGRTKPAAATPTPADHVHTYVSLSGELANRKSRHSAHDQAGNASTVPDPTKHAARTPDRYRVFSDSLPEATSTSTSTAMANRNATTLMASSLI</sequence>
<reference evidence="2 3" key="1">
    <citation type="submission" date="2019-02" db="EMBL/GenBank/DDBJ databases">
        <title>Genome sequencing of the rare red list fungi Dentipellis fragilis.</title>
        <authorList>
            <person name="Buettner E."/>
            <person name="Kellner H."/>
        </authorList>
    </citation>
    <scope>NUCLEOTIDE SEQUENCE [LARGE SCALE GENOMIC DNA]</scope>
    <source>
        <strain evidence="2 3">DSM 105465</strain>
    </source>
</reference>
<dbReference type="AlphaFoldDB" id="A0A4Y9YE19"/>
<feature type="compositionally biased region" description="Low complexity" evidence="1">
    <location>
        <begin position="7"/>
        <end position="16"/>
    </location>
</feature>
<dbReference type="EMBL" id="SEOQ01000543">
    <property type="protein sequence ID" value="TFY60784.1"/>
    <property type="molecule type" value="Genomic_DNA"/>
</dbReference>
<gene>
    <name evidence="2" type="ORF">EVG20_g7288</name>
</gene>